<keyword evidence="2" id="KW-1133">Transmembrane helix</keyword>
<dbReference type="EMBL" id="AP035881">
    <property type="protein sequence ID" value="BFP47603.1"/>
    <property type="molecule type" value="Genomic_DNA"/>
</dbReference>
<evidence type="ECO:0000313" key="3">
    <source>
        <dbReference type="EMBL" id="BFP47603.1"/>
    </source>
</evidence>
<sequence length="134" mass="13978">MSNPYQQQPPDPYGSYGQPQQPYTAPQHHQAAYPQPGYQQPGYGYPQPPVAQAPQNSLAIASLALGFLSILICFYGALLGPVGLGLGIAGLSKSKQTGVGRTQAIGGVLLSTLGILIGIAGLVFYSTVSENYTP</sequence>
<evidence type="ECO:0000256" key="2">
    <source>
        <dbReference type="SAM" id="Phobius"/>
    </source>
</evidence>
<gene>
    <name evidence="3" type="ORF">KCMC57_39710</name>
</gene>
<feature type="transmembrane region" description="Helical" evidence="2">
    <location>
        <begin position="104"/>
        <end position="125"/>
    </location>
</feature>
<feature type="compositionally biased region" description="Low complexity" evidence="1">
    <location>
        <begin position="30"/>
        <end position="45"/>
    </location>
</feature>
<evidence type="ECO:0008006" key="4">
    <source>
        <dbReference type="Google" id="ProtNLM"/>
    </source>
</evidence>
<keyword evidence="2" id="KW-0812">Transmembrane</keyword>
<organism evidence="3">
    <name type="scientific">Kitasatospora sp. CMC57</name>
    <dbReference type="NCBI Taxonomy" id="3231513"/>
    <lineage>
        <taxon>Bacteria</taxon>
        <taxon>Bacillati</taxon>
        <taxon>Actinomycetota</taxon>
        <taxon>Actinomycetes</taxon>
        <taxon>Kitasatosporales</taxon>
        <taxon>Streptomycetaceae</taxon>
        <taxon>Kitasatospora</taxon>
    </lineage>
</organism>
<proteinExistence type="predicted"/>
<feature type="transmembrane region" description="Helical" evidence="2">
    <location>
        <begin position="59"/>
        <end position="92"/>
    </location>
</feature>
<reference evidence="3" key="1">
    <citation type="submission" date="2024-07" db="EMBL/GenBank/DDBJ databases">
        <title>Complete genome sequences of cellulolytic bacteria, Kitasatospora sp. CMC57 and Streptomyces sp. CMC78, isolated from Japanese agricultural soil.</title>
        <authorList>
            <person name="Hashimoto T."/>
            <person name="Ito M."/>
            <person name="Iwamoto M."/>
            <person name="Fukahori D."/>
            <person name="Shoda T."/>
            <person name="Sakoda M."/>
            <person name="Morohoshi T."/>
            <person name="Mitsuboshi M."/>
            <person name="Nishizawa T."/>
        </authorList>
    </citation>
    <scope>NUCLEOTIDE SEQUENCE</scope>
    <source>
        <strain evidence="3">CMC57</strain>
    </source>
</reference>
<accession>A0AB33K1M7</accession>
<evidence type="ECO:0000256" key="1">
    <source>
        <dbReference type="SAM" id="MobiDB-lite"/>
    </source>
</evidence>
<dbReference type="RefSeq" id="WP_407989915.1">
    <property type="nucleotide sequence ID" value="NZ_AP035881.2"/>
</dbReference>
<dbReference type="AlphaFoldDB" id="A0AB33K1M7"/>
<keyword evidence="2" id="KW-0472">Membrane</keyword>
<feature type="region of interest" description="Disordered" evidence="1">
    <location>
        <begin position="1"/>
        <end position="47"/>
    </location>
</feature>
<protein>
    <recommendedName>
        <fullName evidence="4">DUF4190 domain-containing protein</fullName>
    </recommendedName>
</protein>
<name>A0AB33K1M7_9ACTN</name>